<evidence type="ECO:0000256" key="2">
    <source>
        <dbReference type="RuleBase" id="RU003860"/>
    </source>
</evidence>
<organism evidence="3 4">
    <name type="scientific">Thiohalobacter thiocyanaticus</name>
    <dbReference type="NCBI Taxonomy" id="585455"/>
    <lineage>
        <taxon>Bacteria</taxon>
        <taxon>Pseudomonadati</taxon>
        <taxon>Pseudomonadota</taxon>
        <taxon>Gammaproteobacteria</taxon>
        <taxon>Thiohalobacterales</taxon>
        <taxon>Thiohalobacteraceae</taxon>
        <taxon>Thiohalobacter</taxon>
    </lineage>
</organism>
<sequence>MYQQSGANVMQAEEVKQLIEKGLPDAEVIVTGDGDHFEATVISPGFADLNMVKQHQAVYKTLGDGFQGAIHALALKTYTPEQWAEKQSAQ</sequence>
<proteinExistence type="inferred from homology"/>
<protein>
    <submittedName>
        <fullName evidence="3">Transcriptional regulator</fullName>
    </submittedName>
</protein>
<evidence type="ECO:0000313" key="3">
    <source>
        <dbReference type="EMBL" id="BAZ93436.1"/>
    </source>
</evidence>
<reference evidence="3 4" key="1">
    <citation type="submission" date="2017-05" db="EMBL/GenBank/DDBJ databases">
        <title>Thiocyanate degradation by Thiohalobacter thiocyanaticus FOKN1.</title>
        <authorList>
            <person name="Oshiki M."/>
            <person name="Fukushima T."/>
            <person name="Kawano S."/>
            <person name="Nakagawa J."/>
        </authorList>
    </citation>
    <scope>NUCLEOTIDE SEQUENCE [LARGE SCALE GENOMIC DNA]</scope>
    <source>
        <strain evidence="3 4">FOKN1</strain>
    </source>
</reference>
<keyword evidence="4" id="KW-1185">Reference proteome</keyword>
<comment type="similarity">
    <text evidence="1 2">Belongs to the BolA/IbaG family.</text>
</comment>
<dbReference type="SUPFAM" id="SSF82657">
    <property type="entry name" value="BolA-like"/>
    <property type="match status" value="1"/>
</dbReference>
<dbReference type="AlphaFoldDB" id="A0A1Z4VP68"/>
<evidence type="ECO:0000313" key="4">
    <source>
        <dbReference type="Proteomes" id="UP000218765"/>
    </source>
</evidence>
<dbReference type="InterPro" id="IPR036065">
    <property type="entry name" value="BolA-like_sf"/>
</dbReference>
<accession>A0A1Z4VP68</accession>
<dbReference type="Gene3D" id="3.30.300.90">
    <property type="entry name" value="BolA-like"/>
    <property type="match status" value="1"/>
</dbReference>
<dbReference type="Pfam" id="PF01722">
    <property type="entry name" value="BolA"/>
    <property type="match status" value="1"/>
</dbReference>
<dbReference type="KEGG" id="ttc:FOKN1_1036"/>
<dbReference type="Proteomes" id="UP000218765">
    <property type="component" value="Chromosome"/>
</dbReference>
<gene>
    <name evidence="3" type="ORF">FOKN1_1036</name>
</gene>
<name>A0A1Z4VP68_9GAMM</name>
<dbReference type="InterPro" id="IPR002634">
    <property type="entry name" value="BolA"/>
</dbReference>
<dbReference type="PANTHER" id="PTHR46229:SF2">
    <property type="entry name" value="BOLA-LIKE PROTEIN 1"/>
    <property type="match status" value="1"/>
</dbReference>
<dbReference type="PANTHER" id="PTHR46229">
    <property type="entry name" value="BOLA TRANSCRIPTION REGULATOR"/>
    <property type="match status" value="1"/>
</dbReference>
<dbReference type="InterPro" id="IPR050961">
    <property type="entry name" value="BolA/IbaG_stress_morph_reg"/>
</dbReference>
<dbReference type="PIRSF" id="PIRSF003113">
    <property type="entry name" value="BolA"/>
    <property type="match status" value="1"/>
</dbReference>
<dbReference type="EMBL" id="AP018052">
    <property type="protein sequence ID" value="BAZ93436.1"/>
    <property type="molecule type" value="Genomic_DNA"/>
</dbReference>
<evidence type="ECO:0000256" key="1">
    <source>
        <dbReference type="ARBA" id="ARBA00005578"/>
    </source>
</evidence>